<evidence type="ECO:0000313" key="3">
    <source>
        <dbReference type="Proteomes" id="UP001227230"/>
    </source>
</evidence>
<evidence type="ECO:0000256" key="1">
    <source>
        <dbReference type="SAM" id="MobiDB-lite"/>
    </source>
</evidence>
<name>A0ABY9C2V3_VITVI</name>
<accession>A0ABY9C2V3</accession>
<feature type="region of interest" description="Disordered" evidence="1">
    <location>
        <begin position="57"/>
        <end position="77"/>
    </location>
</feature>
<reference evidence="2 3" key="1">
    <citation type="journal article" date="2023" name="Hortic Res">
        <title>The complete reference genome for grapevine (Vitis vinifera L.) genetics and breeding.</title>
        <authorList>
            <person name="Shi X."/>
            <person name="Cao S."/>
            <person name="Wang X."/>
            <person name="Huang S."/>
            <person name="Wang Y."/>
            <person name="Liu Z."/>
            <person name="Liu W."/>
            <person name="Leng X."/>
            <person name="Peng Y."/>
            <person name="Wang N."/>
            <person name="Wang Y."/>
            <person name="Ma Z."/>
            <person name="Xu X."/>
            <person name="Zhang F."/>
            <person name="Xue H."/>
            <person name="Zhong H."/>
            <person name="Wang Y."/>
            <person name="Zhang K."/>
            <person name="Velt A."/>
            <person name="Avia K."/>
            <person name="Holtgrawe D."/>
            <person name="Grimplet J."/>
            <person name="Matus J.T."/>
            <person name="Ware D."/>
            <person name="Wu X."/>
            <person name="Wang H."/>
            <person name="Liu C."/>
            <person name="Fang Y."/>
            <person name="Rustenholz C."/>
            <person name="Cheng Z."/>
            <person name="Xiao H."/>
            <person name="Zhou Y."/>
        </authorList>
    </citation>
    <scope>NUCLEOTIDE SEQUENCE [LARGE SCALE GENOMIC DNA]</scope>
    <source>
        <strain evidence="3">cv. Pinot noir / PN40024</strain>
        <tissue evidence="2">Leaf</tissue>
    </source>
</reference>
<evidence type="ECO:0000313" key="2">
    <source>
        <dbReference type="EMBL" id="WJZ89272.1"/>
    </source>
</evidence>
<dbReference type="EMBL" id="CP126653">
    <property type="protein sequence ID" value="WJZ89272.1"/>
    <property type="molecule type" value="Genomic_DNA"/>
</dbReference>
<gene>
    <name evidence="2" type="ORF">VitviT2T_008499</name>
</gene>
<keyword evidence="3" id="KW-1185">Reference proteome</keyword>
<dbReference type="Proteomes" id="UP001227230">
    <property type="component" value="Chromosome 6"/>
</dbReference>
<protein>
    <submittedName>
        <fullName evidence="2">Uncharacterized protein</fullName>
    </submittedName>
</protein>
<proteinExistence type="predicted"/>
<sequence length="77" mass="9153">MQRRRCYPIDNTGGVHSRHQRTRLLRREPHRWLQPINDSGREWLVRNVHVDELHSGSELGLSSGAKGRRRQCVQERM</sequence>
<feature type="region of interest" description="Disordered" evidence="1">
    <location>
        <begin position="1"/>
        <end position="22"/>
    </location>
</feature>
<organism evidence="2 3">
    <name type="scientific">Vitis vinifera</name>
    <name type="common">Grape</name>
    <dbReference type="NCBI Taxonomy" id="29760"/>
    <lineage>
        <taxon>Eukaryota</taxon>
        <taxon>Viridiplantae</taxon>
        <taxon>Streptophyta</taxon>
        <taxon>Embryophyta</taxon>
        <taxon>Tracheophyta</taxon>
        <taxon>Spermatophyta</taxon>
        <taxon>Magnoliopsida</taxon>
        <taxon>eudicotyledons</taxon>
        <taxon>Gunneridae</taxon>
        <taxon>Pentapetalae</taxon>
        <taxon>rosids</taxon>
        <taxon>Vitales</taxon>
        <taxon>Vitaceae</taxon>
        <taxon>Viteae</taxon>
        <taxon>Vitis</taxon>
    </lineage>
</organism>